<keyword evidence="5 9" id="KW-0812">Transmembrane</keyword>
<name>A0A7C1FSR8_THERO</name>
<keyword evidence="7" id="KW-0406">Ion transport</keyword>
<dbReference type="Pfam" id="PF00361">
    <property type="entry name" value="Proton_antipo_M"/>
    <property type="match status" value="1"/>
</dbReference>
<keyword evidence="8" id="KW-0472">Membrane</keyword>
<dbReference type="Pfam" id="PF00662">
    <property type="entry name" value="Proton_antipo_N"/>
    <property type="match status" value="1"/>
</dbReference>
<dbReference type="PANTHER" id="PTHR43373">
    <property type="entry name" value="NA(+)/H(+) ANTIPORTER SUBUNIT"/>
    <property type="match status" value="1"/>
</dbReference>
<keyword evidence="3" id="KW-0050">Antiport</keyword>
<dbReference type="AlphaFoldDB" id="A0A7C1FSR8"/>
<evidence type="ECO:0000259" key="12">
    <source>
        <dbReference type="Pfam" id="PF13244"/>
    </source>
</evidence>
<dbReference type="InterPro" id="IPR025383">
    <property type="entry name" value="MrpA_C/MbhD"/>
</dbReference>
<evidence type="ECO:0000256" key="9">
    <source>
        <dbReference type="RuleBase" id="RU000320"/>
    </source>
</evidence>
<comment type="subcellular location">
    <subcellularLocation>
        <location evidence="1">Cell membrane</location>
        <topology evidence="1">Multi-pass membrane protein</topology>
    </subcellularLocation>
    <subcellularLocation>
        <location evidence="9">Membrane</location>
        <topology evidence="9">Multi-pass membrane protein</topology>
    </subcellularLocation>
</comment>
<dbReference type="InterPro" id="IPR050616">
    <property type="entry name" value="CPA3_Na-H_Antiporter_A"/>
</dbReference>
<dbReference type="PRINTS" id="PR01434">
    <property type="entry name" value="NADHDHGNASE5"/>
</dbReference>
<proteinExistence type="predicted"/>
<gene>
    <name evidence="14" type="ORF">ENP47_00685</name>
</gene>
<dbReference type="PANTHER" id="PTHR43373:SF1">
    <property type="entry name" value="NA(+)_H(+) ANTIPORTER SUBUNIT A"/>
    <property type="match status" value="1"/>
</dbReference>
<comment type="caution">
    <text evidence="14">The sequence shown here is derived from an EMBL/GenBank/DDBJ whole genome shotgun (WGS) entry which is preliminary data.</text>
</comment>
<organism evidence="14">
    <name type="scientific">Thermomicrobium roseum</name>
    <dbReference type="NCBI Taxonomy" id="500"/>
    <lineage>
        <taxon>Bacteria</taxon>
        <taxon>Pseudomonadati</taxon>
        <taxon>Thermomicrobiota</taxon>
        <taxon>Thermomicrobia</taxon>
        <taxon>Thermomicrobiales</taxon>
        <taxon>Thermomicrobiaceae</taxon>
        <taxon>Thermomicrobium</taxon>
    </lineage>
</organism>
<evidence type="ECO:0000259" key="11">
    <source>
        <dbReference type="Pfam" id="PF00662"/>
    </source>
</evidence>
<keyword evidence="2" id="KW-0813">Transport</keyword>
<reference evidence="14" key="1">
    <citation type="journal article" date="2020" name="mSystems">
        <title>Genome- and Community-Level Interaction Insights into Carbon Utilization and Element Cycling Functions of Hydrothermarchaeota in Hydrothermal Sediment.</title>
        <authorList>
            <person name="Zhou Z."/>
            <person name="Liu Y."/>
            <person name="Xu W."/>
            <person name="Pan J."/>
            <person name="Luo Z.H."/>
            <person name="Li M."/>
        </authorList>
    </citation>
    <scope>NUCLEOTIDE SEQUENCE [LARGE SCALE GENOMIC DNA]</scope>
    <source>
        <strain evidence="14">SpSt-222</strain>
    </source>
</reference>
<keyword evidence="4" id="KW-1003">Cell membrane</keyword>
<evidence type="ECO:0000256" key="7">
    <source>
        <dbReference type="ARBA" id="ARBA00023065"/>
    </source>
</evidence>
<evidence type="ECO:0000256" key="5">
    <source>
        <dbReference type="ARBA" id="ARBA00022692"/>
    </source>
</evidence>
<evidence type="ECO:0000256" key="4">
    <source>
        <dbReference type="ARBA" id="ARBA00022475"/>
    </source>
</evidence>
<dbReference type="EMBL" id="DSJL01000001">
    <property type="protein sequence ID" value="HEF64120.1"/>
    <property type="molecule type" value="Genomic_DNA"/>
</dbReference>
<evidence type="ECO:0000256" key="1">
    <source>
        <dbReference type="ARBA" id="ARBA00004651"/>
    </source>
</evidence>
<feature type="domain" description="MrpA C-terminal/MbhD" evidence="12">
    <location>
        <begin position="611"/>
        <end position="676"/>
    </location>
</feature>
<evidence type="ECO:0000313" key="14">
    <source>
        <dbReference type="EMBL" id="HEF64120.1"/>
    </source>
</evidence>
<evidence type="ECO:0000256" key="3">
    <source>
        <dbReference type="ARBA" id="ARBA00022449"/>
    </source>
</evidence>
<evidence type="ECO:0000256" key="6">
    <source>
        <dbReference type="ARBA" id="ARBA00022989"/>
    </source>
</evidence>
<accession>A0A7C1FSR8</accession>
<dbReference type="Pfam" id="PF20501">
    <property type="entry name" value="MbhE"/>
    <property type="match status" value="1"/>
</dbReference>
<sequence>MTVSLAILGLLTIAAPWLISHFGRRFGYLAALVSLASFLWFFSLIPRITSGDERIEELPFLPTLGSAFTLRLDGLALVFALLITGIGTLIAIYTVGYLEDHPRLARFWVSLLLFQTAMLGLVLADDIVALFIFWELTSVSSFFLIGFADERPQARANAQQAFIVTAAGGLLLLVGLLLLAEQRGSFSLRTLLSAGTAQPTDALTTTAFLLILLGAATKSAQFPFHFWLPNAMEAPTPVSAYLHSATMVKAGIYLLARIAPEFGRHPWWQPSLLTLGIVTALVGAALAVLQRDLKRLLAYSTVSALGMLVILLGLGEAGSKAFAMFLLAHALYKGGAFLIAGVIEHSTERRTLDALGGLWCRLPTLTLATLLVVAAAVGLPPTLGFIAKEATLEVGLNVMPSLLFALLVVAAVGQATVAWLLLRPLFARPPEILYPHAPHWSLLVGPTALGLLALAGGFFSAPLGRIVSAIVASVRGSAVPVVEIALWHGFTLVLGTSVLVLVTAGLLALTWPQLAQFGDHLAATTPLGEPPRGLGRIAPERGYRGLMATLTRVAIMQTRILQNGYLRVYITIIILTAILLVSASIVRATFPRPATFPGVTSVDVVDAILALIIIVSSFVAVRATERLAAIAALGALGFSLALLYARYGAPDLAITQVLVDTLTVVFLVFAFYRLPRYARLSSTAARARDALLATAFGLMMAGFALLIHLFRYPERTSVFFAEQAYLAAHGRNVVNVILVDFRALDTLGEITVLGLAALGVTALLAIGKGARSR</sequence>
<dbReference type="GO" id="GO:0006811">
    <property type="term" value="P:monoatomic ion transport"/>
    <property type="evidence" value="ECO:0007669"/>
    <property type="project" value="UniProtKB-KW"/>
</dbReference>
<feature type="domain" description="NADH:quinone oxidoreductase/Mrp antiporter transmembrane" evidence="10">
    <location>
        <begin position="124"/>
        <end position="411"/>
    </location>
</feature>
<feature type="domain" description="MrpA C-terminal/MbhE" evidence="13">
    <location>
        <begin position="686"/>
        <end position="765"/>
    </location>
</feature>
<feature type="domain" description="NADH-Ubiquinone oxidoreductase (complex I) chain 5 N-terminal" evidence="11">
    <location>
        <begin position="66"/>
        <end position="107"/>
    </location>
</feature>
<dbReference type="InterPro" id="IPR046806">
    <property type="entry name" value="MrpA_C/MbhE"/>
</dbReference>
<evidence type="ECO:0000256" key="8">
    <source>
        <dbReference type="ARBA" id="ARBA00023136"/>
    </source>
</evidence>
<keyword evidence="6" id="KW-1133">Transmembrane helix</keyword>
<dbReference type="GO" id="GO:0005886">
    <property type="term" value="C:plasma membrane"/>
    <property type="evidence" value="ECO:0007669"/>
    <property type="project" value="UniProtKB-SubCell"/>
</dbReference>
<protein>
    <submittedName>
        <fullName evidence="14">DUF4040 domain-containing protein</fullName>
    </submittedName>
</protein>
<evidence type="ECO:0000256" key="2">
    <source>
        <dbReference type="ARBA" id="ARBA00022448"/>
    </source>
</evidence>
<dbReference type="GO" id="GO:0015297">
    <property type="term" value="F:antiporter activity"/>
    <property type="evidence" value="ECO:0007669"/>
    <property type="project" value="UniProtKB-KW"/>
</dbReference>
<evidence type="ECO:0000259" key="13">
    <source>
        <dbReference type="Pfam" id="PF20501"/>
    </source>
</evidence>
<dbReference type="Pfam" id="PF13244">
    <property type="entry name" value="MbhD"/>
    <property type="match status" value="1"/>
</dbReference>
<dbReference type="InterPro" id="IPR001516">
    <property type="entry name" value="Proton_antipo_N"/>
</dbReference>
<evidence type="ECO:0000259" key="10">
    <source>
        <dbReference type="Pfam" id="PF00361"/>
    </source>
</evidence>
<dbReference type="InterPro" id="IPR001750">
    <property type="entry name" value="ND/Mrp_TM"/>
</dbReference>